<feature type="transmembrane region" description="Helical" evidence="1">
    <location>
        <begin position="484"/>
        <end position="505"/>
    </location>
</feature>
<feature type="transmembrane region" description="Helical" evidence="1">
    <location>
        <begin position="450"/>
        <end position="472"/>
    </location>
</feature>
<evidence type="ECO:0000313" key="4">
    <source>
        <dbReference type="Proteomes" id="UP001652740"/>
    </source>
</evidence>
<keyword evidence="4" id="KW-1185">Reference proteome</keyword>
<evidence type="ECO:0000313" key="5">
    <source>
        <dbReference type="RefSeq" id="XP_052758809.1"/>
    </source>
</evidence>
<dbReference type="InterPro" id="IPR052728">
    <property type="entry name" value="O2_lipid_transport_reg"/>
</dbReference>
<dbReference type="InterPro" id="IPR006621">
    <property type="entry name" value="Nose-resist-to-fluoxetine_N"/>
</dbReference>
<dbReference type="RefSeq" id="XP_052758809.1">
    <property type="nucleotide sequence ID" value="XM_052902849.1"/>
</dbReference>
<keyword evidence="1" id="KW-0472">Membrane</keyword>
<feature type="domain" description="Nose resistant-to-fluoxetine protein N-terminal" evidence="3">
    <location>
        <begin position="79"/>
        <end position="241"/>
    </location>
</feature>
<keyword evidence="1" id="KW-0812">Transmembrane</keyword>
<dbReference type="GeneID" id="113522872"/>
<feature type="transmembrane region" description="Helical" evidence="1">
    <location>
        <begin position="261"/>
        <end position="283"/>
    </location>
</feature>
<protein>
    <submittedName>
        <fullName evidence="5">Uncharacterized protein LOC113522872</fullName>
    </submittedName>
</protein>
<proteinExistence type="predicted"/>
<dbReference type="Pfam" id="PF20146">
    <property type="entry name" value="NRF"/>
    <property type="match status" value="1"/>
</dbReference>
<feature type="chain" id="PRO_5046803828" evidence="2">
    <location>
        <begin position="19"/>
        <end position="845"/>
    </location>
</feature>
<reference evidence="5" key="1">
    <citation type="submission" date="2025-08" db="UniProtKB">
        <authorList>
            <consortium name="RefSeq"/>
        </authorList>
    </citation>
    <scope>IDENTIFICATION</scope>
    <source>
        <tissue evidence="5">Whole larvae</tissue>
    </source>
</reference>
<keyword evidence="1" id="KW-1133">Transmembrane helix</keyword>
<keyword evidence="2" id="KW-0732">Signal</keyword>
<feature type="transmembrane region" description="Helical" evidence="1">
    <location>
        <begin position="633"/>
        <end position="654"/>
    </location>
</feature>
<evidence type="ECO:0000256" key="2">
    <source>
        <dbReference type="SAM" id="SignalP"/>
    </source>
</evidence>
<evidence type="ECO:0000259" key="3">
    <source>
        <dbReference type="SMART" id="SM00703"/>
    </source>
</evidence>
<accession>A0ABM3N5E8</accession>
<feature type="transmembrane region" description="Helical" evidence="1">
    <location>
        <begin position="674"/>
        <end position="692"/>
    </location>
</feature>
<dbReference type="Proteomes" id="UP001652740">
    <property type="component" value="Unplaced"/>
</dbReference>
<dbReference type="PANTHER" id="PTHR11161">
    <property type="entry name" value="O-ACYLTRANSFERASE"/>
    <property type="match status" value="1"/>
</dbReference>
<gene>
    <name evidence="5" type="primary">LOC113522872</name>
</gene>
<feature type="transmembrane region" description="Helical" evidence="1">
    <location>
        <begin position="704"/>
        <end position="730"/>
    </location>
</feature>
<dbReference type="PANTHER" id="PTHR11161:SF69">
    <property type="entry name" value="NOSE RESISTANT TO FLUOXETINE PROTEIN 6-LIKE PROTEIN"/>
    <property type="match status" value="1"/>
</dbReference>
<evidence type="ECO:0000256" key="1">
    <source>
        <dbReference type="SAM" id="Phobius"/>
    </source>
</evidence>
<name>A0ABM3N5E8_GALME</name>
<feature type="transmembrane region" description="Helical" evidence="1">
    <location>
        <begin position="776"/>
        <end position="794"/>
    </location>
</feature>
<sequence length="845" mass="93766">MEKKSYYLILFLLTLAESTRIRPRNNGSERISKKESHLRIEKSLRAKGNVLESLFNVYDPSFLSVVWPKISNGVHISVEESCWEDLSVFFGDLSEGRLWALNVADASGRYQGGAFAGNRYWLGSKHHCLVLNNEAKSSSHDGNQFLGPAVGLRKERYHDGDHEWKLTHTKSTELSDNPPFHLGFNVARVLLTIMNSATPQPFDITIGLCLPRSCSKRDISSLLTFSIMLNDNLKSNKTVPRIAKIASLRQVTEHYSIKHDLGAILLLSVTLFLLLLSITATVIEINIIKCKRGSKSISFDLQKYNNTDTISKLHDKVKKQIDERIESDVADNEVLSKNNVNHRNNINLLAMKNVNPNITPSITLDVVGVERATGSCTRCGKYRRQCNNPRQVNNLTACPRVKYSSAASLNTEEKKTSLIKRLLFCFSLRYSWSRIFNTNTANKDLSVIHVWRIIATLWLIFVHVSVIVDYVSVNSGGVNEAENIYNILNTGTMAFDTLFLVSGLFSSHHFFYLKSQYTVEELVGFDGTWGHILQYICFITNRAVRLLPSYLYAIFLSAVVARVSRATSSLALPDGDHQNCETYWWRNILYVTTFYPAEERCMQVSWYLSTESQLHVAGALVCAVGGGRRRRPLLALAGAALLAAAAADLAGAYTDYSLIRPGAYNIYSIIIERPWARVLPYFVGVVIGWLTHKMQGALKISKTAWWCAWCSSAAALAAAAAAAAAALAAGRAWPGAALHACCPLALLAPALYAASHHAESVRRMVQSRMVAALSRLWYGAALLHAPAARALLLHSDVALCSHTLCIWSYFAGTASLTLLGAFALALLVEMPFCSVLRRLSDYANT</sequence>
<organism evidence="4 5">
    <name type="scientific">Galleria mellonella</name>
    <name type="common">Greater wax moth</name>
    <dbReference type="NCBI Taxonomy" id="7137"/>
    <lineage>
        <taxon>Eukaryota</taxon>
        <taxon>Metazoa</taxon>
        <taxon>Ecdysozoa</taxon>
        <taxon>Arthropoda</taxon>
        <taxon>Hexapoda</taxon>
        <taxon>Insecta</taxon>
        <taxon>Pterygota</taxon>
        <taxon>Neoptera</taxon>
        <taxon>Endopterygota</taxon>
        <taxon>Lepidoptera</taxon>
        <taxon>Glossata</taxon>
        <taxon>Ditrysia</taxon>
        <taxon>Pyraloidea</taxon>
        <taxon>Pyralidae</taxon>
        <taxon>Galleriinae</taxon>
        <taxon>Galleria</taxon>
    </lineage>
</organism>
<feature type="signal peptide" evidence="2">
    <location>
        <begin position="1"/>
        <end position="18"/>
    </location>
</feature>
<feature type="transmembrane region" description="Helical" evidence="1">
    <location>
        <begin position="736"/>
        <end position="755"/>
    </location>
</feature>
<dbReference type="SMART" id="SM00703">
    <property type="entry name" value="NRF"/>
    <property type="match status" value="1"/>
</dbReference>
<feature type="transmembrane region" description="Helical" evidence="1">
    <location>
        <begin position="806"/>
        <end position="828"/>
    </location>
</feature>